<protein>
    <submittedName>
        <fullName evidence="1">Uncharacterized protein</fullName>
    </submittedName>
</protein>
<accession>A0A0A9BN19</accession>
<evidence type="ECO:0000313" key="1">
    <source>
        <dbReference type="EMBL" id="JAD63563.1"/>
    </source>
</evidence>
<reference evidence="1" key="2">
    <citation type="journal article" date="2015" name="Data Brief">
        <title>Shoot transcriptome of the giant reed, Arundo donax.</title>
        <authorList>
            <person name="Barrero R.A."/>
            <person name="Guerrero F.D."/>
            <person name="Moolhuijzen P."/>
            <person name="Goolsby J.A."/>
            <person name="Tidwell J."/>
            <person name="Bellgard S.E."/>
            <person name="Bellgard M.I."/>
        </authorList>
    </citation>
    <scope>NUCLEOTIDE SEQUENCE</scope>
    <source>
        <tissue evidence="1">Shoot tissue taken approximately 20 cm above the soil surface</tissue>
    </source>
</reference>
<proteinExistence type="predicted"/>
<dbReference type="AlphaFoldDB" id="A0A0A9BN19"/>
<organism evidence="1">
    <name type="scientific">Arundo donax</name>
    <name type="common">Giant reed</name>
    <name type="synonym">Donax arundinaceus</name>
    <dbReference type="NCBI Taxonomy" id="35708"/>
    <lineage>
        <taxon>Eukaryota</taxon>
        <taxon>Viridiplantae</taxon>
        <taxon>Streptophyta</taxon>
        <taxon>Embryophyta</taxon>
        <taxon>Tracheophyta</taxon>
        <taxon>Spermatophyta</taxon>
        <taxon>Magnoliopsida</taxon>
        <taxon>Liliopsida</taxon>
        <taxon>Poales</taxon>
        <taxon>Poaceae</taxon>
        <taxon>PACMAD clade</taxon>
        <taxon>Arundinoideae</taxon>
        <taxon>Arundineae</taxon>
        <taxon>Arundo</taxon>
    </lineage>
</organism>
<sequence>MPAQYDARCRERERECERNRVGAWAKSVRKL</sequence>
<name>A0A0A9BN19_ARUDO</name>
<dbReference type="EMBL" id="GBRH01234332">
    <property type="protein sequence ID" value="JAD63563.1"/>
    <property type="molecule type" value="Transcribed_RNA"/>
</dbReference>
<reference evidence="1" key="1">
    <citation type="submission" date="2014-09" db="EMBL/GenBank/DDBJ databases">
        <authorList>
            <person name="Magalhaes I.L.F."/>
            <person name="Oliveira U."/>
            <person name="Santos F.R."/>
            <person name="Vidigal T.H.D.A."/>
            <person name="Brescovit A.D."/>
            <person name="Santos A.J."/>
        </authorList>
    </citation>
    <scope>NUCLEOTIDE SEQUENCE</scope>
    <source>
        <tissue evidence="1">Shoot tissue taken approximately 20 cm above the soil surface</tissue>
    </source>
</reference>